<comment type="caution">
    <text evidence="2">The sequence shown here is derived from an EMBL/GenBank/DDBJ whole genome shotgun (WGS) entry which is preliminary data.</text>
</comment>
<reference evidence="2" key="1">
    <citation type="submission" date="2020-07" db="EMBL/GenBank/DDBJ databases">
        <title>Ethylene signaling mediates host invasion by parasitic plants.</title>
        <authorList>
            <person name="Yoshida S."/>
        </authorList>
    </citation>
    <scope>NUCLEOTIDE SEQUENCE</scope>
    <source>
        <strain evidence="2">Okayama</strain>
    </source>
</reference>
<keyword evidence="3" id="KW-1185">Reference proteome</keyword>
<feature type="compositionally biased region" description="Basic and acidic residues" evidence="1">
    <location>
        <begin position="83"/>
        <end position="115"/>
    </location>
</feature>
<proteinExistence type="predicted"/>
<accession>A0A830D5L1</accession>
<dbReference type="Proteomes" id="UP000653305">
    <property type="component" value="Unassembled WGS sequence"/>
</dbReference>
<dbReference type="AlphaFoldDB" id="A0A830D5L1"/>
<evidence type="ECO:0000313" key="2">
    <source>
        <dbReference type="EMBL" id="GFQ06957.1"/>
    </source>
</evidence>
<feature type="region of interest" description="Disordered" evidence="1">
    <location>
        <begin position="248"/>
        <end position="274"/>
    </location>
</feature>
<gene>
    <name evidence="2" type="ORF">PHJA_002839800</name>
</gene>
<organism evidence="2 3">
    <name type="scientific">Phtheirospermum japonicum</name>
    <dbReference type="NCBI Taxonomy" id="374723"/>
    <lineage>
        <taxon>Eukaryota</taxon>
        <taxon>Viridiplantae</taxon>
        <taxon>Streptophyta</taxon>
        <taxon>Embryophyta</taxon>
        <taxon>Tracheophyta</taxon>
        <taxon>Spermatophyta</taxon>
        <taxon>Magnoliopsida</taxon>
        <taxon>eudicotyledons</taxon>
        <taxon>Gunneridae</taxon>
        <taxon>Pentapetalae</taxon>
        <taxon>asterids</taxon>
        <taxon>lamiids</taxon>
        <taxon>Lamiales</taxon>
        <taxon>Orobanchaceae</taxon>
        <taxon>Orobanchaceae incertae sedis</taxon>
        <taxon>Phtheirospermum</taxon>
    </lineage>
</organism>
<protein>
    <submittedName>
        <fullName evidence="2">Uncharacterized protein</fullName>
    </submittedName>
</protein>
<name>A0A830D5L1_9LAMI</name>
<feature type="region of interest" description="Disordered" evidence="1">
    <location>
        <begin position="83"/>
        <end position="126"/>
    </location>
</feature>
<evidence type="ECO:0000256" key="1">
    <source>
        <dbReference type="SAM" id="MobiDB-lite"/>
    </source>
</evidence>
<dbReference type="OrthoDB" id="908404at2759"/>
<evidence type="ECO:0000313" key="3">
    <source>
        <dbReference type="Proteomes" id="UP000653305"/>
    </source>
</evidence>
<dbReference type="EMBL" id="BMAC01001354">
    <property type="protein sequence ID" value="GFQ06957.1"/>
    <property type="molecule type" value="Genomic_DNA"/>
</dbReference>
<sequence length="300" mass="32939">MGCFSTACFGSWKHKKTLKKVHDQPLSPSDELHESGSLLGVATAESLKEEEIIIVNPTRQPISEFDQCKSGEEQMNCNLDKLVENENENSKQKTLDDNSKGEDQSCENRDPDRKIAPTRSKSSAELESDCFPELGAESSESLFSLSIDSRKQVFTADMGDKEVTSPLKPNNNYTSIGSAKSVRLMDKSPSSLKFDENDKENVNLVDMSKQCATTKENETAVKNNNNNTIITTSLSSWLNVSEKSTQKTSIGYSNSPESEKNYGPTGELKQMNGGDGQLGIGTVGRYWRQTGPGRACLAEV</sequence>